<dbReference type="Proteomes" id="UP001595833">
    <property type="component" value="Unassembled WGS sequence"/>
</dbReference>
<feature type="region of interest" description="Disordered" evidence="1">
    <location>
        <begin position="65"/>
        <end position="88"/>
    </location>
</feature>
<accession>A0ABV9YB66</accession>
<sequence length="88" mass="9424">MAQEGKSAYLLNHWGVQYAVLVINNKEGPCASVSGVGCSGLTAKAIPLGATLVVWWGDPDADPMTVQSRAFHNPVDDDQDGKKKKGRR</sequence>
<name>A0ABV9YB66_9PSEU</name>
<dbReference type="InterPro" id="IPR032724">
    <property type="entry name" value="SCP1.201-like"/>
</dbReference>
<dbReference type="Pfam" id="PF14428">
    <property type="entry name" value="DddA-like"/>
    <property type="match status" value="1"/>
</dbReference>
<evidence type="ECO:0000313" key="3">
    <source>
        <dbReference type="Proteomes" id="UP001595833"/>
    </source>
</evidence>
<organism evidence="2 3">
    <name type="scientific">Saccharothrix xinjiangensis</name>
    <dbReference type="NCBI Taxonomy" id="204798"/>
    <lineage>
        <taxon>Bacteria</taxon>
        <taxon>Bacillati</taxon>
        <taxon>Actinomycetota</taxon>
        <taxon>Actinomycetes</taxon>
        <taxon>Pseudonocardiales</taxon>
        <taxon>Pseudonocardiaceae</taxon>
        <taxon>Saccharothrix</taxon>
    </lineage>
</organism>
<dbReference type="EMBL" id="JBHSJB010000035">
    <property type="protein sequence ID" value="MFC5058972.1"/>
    <property type="molecule type" value="Genomic_DNA"/>
</dbReference>
<protein>
    <submittedName>
        <fullName evidence="2">DddA-like double-stranded DNA deaminase toxin</fullName>
    </submittedName>
</protein>
<proteinExistence type="predicted"/>
<comment type="caution">
    <text evidence="2">The sequence shown here is derived from an EMBL/GenBank/DDBJ whole genome shotgun (WGS) entry which is preliminary data.</text>
</comment>
<gene>
    <name evidence="2" type="ORF">ACFPFM_35105</name>
</gene>
<evidence type="ECO:0000313" key="2">
    <source>
        <dbReference type="EMBL" id="MFC5058972.1"/>
    </source>
</evidence>
<dbReference type="RefSeq" id="WP_344039904.1">
    <property type="nucleotide sequence ID" value="NZ_BAAAKE010000019.1"/>
</dbReference>
<evidence type="ECO:0000256" key="1">
    <source>
        <dbReference type="SAM" id="MobiDB-lite"/>
    </source>
</evidence>
<reference evidence="3" key="1">
    <citation type="journal article" date="2019" name="Int. J. Syst. Evol. Microbiol.">
        <title>The Global Catalogue of Microorganisms (GCM) 10K type strain sequencing project: providing services to taxonomists for standard genome sequencing and annotation.</title>
        <authorList>
            <consortium name="The Broad Institute Genomics Platform"/>
            <consortium name="The Broad Institute Genome Sequencing Center for Infectious Disease"/>
            <person name="Wu L."/>
            <person name="Ma J."/>
        </authorList>
    </citation>
    <scope>NUCLEOTIDE SEQUENCE [LARGE SCALE GENOMIC DNA]</scope>
    <source>
        <strain evidence="3">KCTC 12848</strain>
    </source>
</reference>
<keyword evidence="3" id="KW-1185">Reference proteome</keyword>